<dbReference type="SUPFAM" id="SSF51905">
    <property type="entry name" value="FAD/NAD(P)-binding domain"/>
    <property type="match status" value="1"/>
</dbReference>
<dbReference type="Gene3D" id="3.50.50.60">
    <property type="entry name" value="FAD/NAD(P)-binding domain"/>
    <property type="match status" value="1"/>
</dbReference>
<evidence type="ECO:0000259" key="1">
    <source>
        <dbReference type="Pfam" id="PF03486"/>
    </source>
</evidence>
<sequence length="446" mass="45985">MPRPPKGRSRAEERRRLEDEAARVEVGDSCDVCVLGAGAAGLAAAIASAEAGASTVALERGLSCGQKILATGNGRCNLSNRDLDFSRYNDPAFVAEAAGTRFGEDVVSLMEGSGLIVAEEDGRLYPLSKQAASVRDVLLARARRAGALLAPGREVTRVERCGQDLRVRYALACGEGGTARERSIYARCVVVALGGGTPLPALLGCGLGLETRPWEPVLCPIACSGAGRLLGELDGRRVHVSALLVRGGSEVAREAGEVIFRPYGVTGIVAFDLSRRCRPNDALVLDLAPGHSATELRRAAGAAGQARGRGPTREAGRATQAAAARLHGFLDPRIASALAREAASGLAGAPTEEAVLERALALAKGLALAVEGPAEPKRAQVSRGGLVLAQFSPRTLACRSVPGLFAAGESLDVDADCGGFNLAWAWKSGMVAGAAAAERALSRTGA</sequence>
<dbReference type="RefSeq" id="WP_330958383.1">
    <property type="nucleotide sequence ID" value="NZ_JAZGJQ010000006.1"/>
</dbReference>
<dbReference type="InterPro" id="IPR057661">
    <property type="entry name" value="RsdA/BaiN/AoA(So)_Rossmann"/>
</dbReference>
<accession>A0ABU7RB25</accession>
<dbReference type="PRINTS" id="PR00411">
    <property type="entry name" value="PNDRDTASEI"/>
</dbReference>
<dbReference type="InterPro" id="IPR004792">
    <property type="entry name" value="BaiN-like"/>
</dbReference>
<dbReference type="PANTHER" id="PTHR42887">
    <property type="entry name" value="OS12G0638800 PROTEIN"/>
    <property type="match status" value="1"/>
</dbReference>
<dbReference type="NCBIfam" id="TIGR00275">
    <property type="entry name" value="aminoacetone oxidase family FAD-binding enzyme"/>
    <property type="match status" value="1"/>
</dbReference>
<dbReference type="Gene3D" id="1.10.8.260">
    <property type="entry name" value="HI0933 insert domain-like"/>
    <property type="match status" value="1"/>
</dbReference>
<dbReference type="InterPro" id="IPR036188">
    <property type="entry name" value="FAD/NAD-bd_sf"/>
</dbReference>
<gene>
    <name evidence="2" type="ORF">VXJ25_06435</name>
</gene>
<dbReference type="PRINTS" id="PR00368">
    <property type="entry name" value="FADPNR"/>
</dbReference>
<organism evidence="2 3">
    <name type="scientific">Olsenella absiana</name>
    <dbReference type="NCBI Taxonomy" id="3115222"/>
    <lineage>
        <taxon>Bacteria</taxon>
        <taxon>Bacillati</taxon>
        <taxon>Actinomycetota</taxon>
        <taxon>Coriobacteriia</taxon>
        <taxon>Coriobacteriales</taxon>
        <taxon>Atopobiaceae</taxon>
        <taxon>Olsenella</taxon>
    </lineage>
</organism>
<dbReference type="SUPFAM" id="SSF160996">
    <property type="entry name" value="HI0933 insert domain-like"/>
    <property type="match status" value="1"/>
</dbReference>
<protein>
    <submittedName>
        <fullName evidence="2">Aminoacetone oxidase family FAD-binding enzyme</fullName>
    </submittedName>
</protein>
<dbReference type="Pfam" id="PF03486">
    <property type="entry name" value="HI0933_like"/>
    <property type="match status" value="1"/>
</dbReference>
<keyword evidence="3" id="KW-1185">Reference proteome</keyword>
<feature type="domain" description="RsdA/BaiN/AoA(So)-like Rossmann fold-like" evidence="1">
    <location>
        <begin position="31"/>
        <end position="434"/>
    </location>
</feature>
<dbReference type="InterPro" id="IPR023166">
    <property type="entry name" value="BaiN-like_dom_sf"/>
</dbReference>
<reference evidence="2 3" key="1">
    <citation type="submission" date="2024-01" db="EMBL/GenBank/DDBJ databases">
        <title>Description of Olsenella sp. nov., isolated from pig feces.</title>
        <authorList>
            <person name="Chang Y.-H."/>
        </authorList>
    </citation>
    <scope>NUCLEOTIDE SEQUENCE [LARGE SCALE GENOMIC DNA]</scope>
    <source>
        <strain evidence="2 3">YH-ols2223</strain>
    </source>
</reference>
<comment type="caution">
    <text evidence="2">The sequence shown here is derived from an EMBL/GenBank/DDBJ whole genome shotgun (WGS) entry which is preliminary data.</text>
</comment>
<dbReference type="PANTHER" id="PTHR42887:SF2">
    <property type="entry name" value="OS12G0638800 PROTEIN"/>
    <property type="match status" value="1"/>
</dbReference>
<name>A0ABU7RB25_9ACTN</name>
<proteinExistence type="predicted"/>
<evidence type="ECO:0000313" key="2">
    <source>
        <dbReference type="EMBL" id="MEE6147614.1"/>
    </source>
</evidence>
<dbReference type="Proteomes" id="UP001332931">
    <property type="component" value="Unassembled WGS sequence"/>
</dbReference>
<dbReference type="Gene3D" id="2.40.30.10">
    <property type="entry name" value="Translation factors"/>
    <property type="match status" value="1"/>
</dbReference>
<dbReference type="EMBL" id="JAZGJQ010000006">
    <property type="protein sequence ID" value="MEE6147614.1"/>
    <property type="molecule type" value="Genomic_DNA"/>
</dbReference>
<evidence type="ECO:0000313" key="3">
    <source>
        <dbReference type="Proteomes" id="UP001332931"/>
    </source>
</evidence>